<keyword evidence="2" id="KW-1185">Reference proteome</keyword>
<reference evidence="1 2" key="2">
    <citation type="journal article" date="2011" name="J. Bacteriol.">
        <title>Complete genome sequence of a carbon monoxide-utilizing acetogen, Eubacterium limosum KIST612.</title>
        <authorList>
            <person name="Roh H."/>
            <person name="Ko H.J."/>
            <person name="Kim D."/>
            <person name="Choi D.G."/>
            <person name="Park S."/>
            <person name="Kim S."/>
            <person name="Chang I.S."/>
            <person name="Choi I.G."/>
        </authorList>
    </citation>
    <scope>NUCLEOTIDE SEQUENCE [LARGE SCALE GENOMIC DNA]</scope>
    <source>
        <strain evidence="1 2">KIST612</strain>
    </source>
</reference>
<accession>E3GIT7</accession>
<name>E3GIT7_9FIRM</name>
<sequence>MISMEIFEGFQPAHHLFLISDHKKLKEASKFDFGEICMQMSEPARCQRGGKQAMIEP</sequence>
<dbReference type="Proteomes" id="UP000006873">
    <property type="component" value="Chromosome"/>
</dbReference>
<reference key="1">
    <citation type="submission" date="2010-09" db="EMBL/GenBank/DDBJ databases">
        <authorList>
            <person name="Roh H."/>
            <person name="Ko H.-J."/>
            <person name="Kim D."/>
            <person name="Choi D.G."/>
            <person name="Park S."/>
            <person name="Kim S."/>
            <person name="Kim K.H."/>
            <person name="Chang I.S."/>
            <person name="Choi I.-G."/>
        </authorList>
    </citation>
    <scope>NUCLEOTIDE SEQUENCE</scope>
    <source>
        <strain>KIST612</strain>
    </source>
</reference>
<protein>
    <submittedName>
        <fullName evidence="1">Uncharacterized protein</fullName>
    </submittedName>
</protein>
<dbReference type="KEGG" id="elm:ELI_0556"/>
<evidence type="ECO:0000313" key="1">
    <source>
        <dbReference type="EMBL" id="ADO35572.1"/>
    </source>
</evidence>
<dbReference type="EMBL" id="CP002273">
    <property type="protein sequence ID" value="ADO35572.1"/>
    <property type="molecule type" value="Genomic_DNA"/>
</dbReference>
<organism evidence="1 2">
    <name type="scientific">Eubacterium callanderi</name>
    <dbReference type="NCBI Taxonomy" id="53442"/>
    <lineage>
        <taxon>Bacteria</taxon>
        <taxon>Bacillati</taxon>
        <taxon>Bacillota</taxon>
        <taxon>Clostridia</taxon>
        <taxon>Eubacteriales</taxon>
        <taxon>Eubacteriaceae</taxon>
        <taxon>Eubacterium</taxon>
    </lineage>
</organism>
<evidence type="ECO:0000313" key="2">
    <source>
        <dbReference type="Proteomes" id="UP000006873"/>
    </source>
</evidence>
<dbReference type="HOGENOM" id="CLU_2989959_0_0_9"/>
<dbReference type="AlphaFoldDB" id="E3GIT7"/>
<proteinExistence type="predicted"/>
<gene>
    <name evidence="1" type="ordered locus">ELI_0556</name>
</gene>